<evidence type="ECO:0000256" key="1">
    <source>
        <dbReference type="SAM" id="MobiDB-lite"/>
    </source>
</evidence>
<name>A0A8I2YPN5_9AGAM</name>
<dbReference type="GO" id="GO:0016287">
    <property type="term" value="F:glycerone-phosphate O-acyltransferase activity"/>
    <property type="evidence" value="ECO:0007669"/>
    <property type="project" value="TreeGrafter"/>
</dbReference>
<keyword evidence="4" id="KW-1185">Reference proteome</keyword>
<dbReference type="AlphaFoldDB" id="A0A8I2YPN5"/>
<keyword evidence="2" id="KW-1133">Transmembrane helix</keyword>
<dbReference type="OrthoDB" id="1044435at2759"/>
<feature type="transmembrane region" description="Helical" evidence="2">
    <location>
        <begin position="185"/>
        <end position="218"/>
    </location>
</feature>
<reference evidence="3" key="1">
    <citation type="submission" date="2021-03" db="EMBL/GenBank/DDBJ databases">
        <title>Evolutionary innovations through gain and loss of genes in the ectomycorrhizal Boletales.</title>
        <authorList>
            <person name="Wu G."/>
            <person name="Miyauchi S."/>
            <person name="Morin E."/>
            <person name="Yang Z.-L."/>
            <person name="Xu J."/>
            <person name="Martin F.M."/>
        </authorList>
    </citation>
    <scope>NUCLEOTIDE SEQUENCE</scope>
    <source>
        <strain evidence="3">BR01</strain>
    </source>
</reference>
<gene>
    <name evidence="3" type="ORF">JVT61DRAFT_3147</name>
</gene>
<dbReference type="Proteomes" id="UP000683000">
    <property type="component" value="Unassembled WGS sequence"/>
</dbReference>
<dbReference type="PANTHER" id="PTHR31605">
    <property type="entry name" value="GLYCEROL-3-PHOSPHATE O-ACYLTRANSFERASE 1"/>
    <property type="match status" value="1"/>
</dbReference>
<proteinExistence type="predicted"/>
<dbReference type="EMBL" id="JAGFBS010000014">
    <property type="protein sequence ID" value="KAG6375582.1"/>
    <property type="molecule type" value="Genomic_DNA"/>
</dbReference>
<protein>
    <submittedName>
        <fullName evidence="3">Uncharacterized protein</fullName>
    </submittedName>
</protein>
<comment type="caution">
    <text evidence="3">The sequence shown here is derived from an EMBL/GenBank/DDBJ whole genome shotgun (WGS) entry which is preliminary data.</text>
</comment>
<keyword evidence="2" id="KW-0812">Transmembrane</keyword>
<dbReference type="GO" id="GO:0008654">
    <property type="term" value="P:phospholipid biosynthetic process"/>
    <property type="evidence" value="ECO:0007669"/>
    <property type="project" value="TreeGrafter"/>
</dbReference>
<keyword evidence="2" id="KW-0472">Membrane</keyword>
<evidence type="ECO:0000256" key="2">
    <source>
        <dbReference type="SAM" id="Phobius"/>
    </source>
</evidence>
<evidence type="ECO:0000313" key="4">
    <source>
        <dbReference type="Proteomes" id="UP000683000"/>
    </source>
</evidence>
<feature type="transmembrane region" description="Helical" evidence="2">
    <location>
        <begin position="144"/>
        <end position="165"/>
    </location>
</feature>
<evidence type="ECO:0000313" key="3">
    <source>
        <dbReference type="EMBL" id="KAG6375582.1"/>
    </source>
</evidence>
<feature type="region of interest" description="Disordered" evidence="1">
    <location>
        <begin position="392"/>
        <end position="413"/>
    </location>
</feature>
<feature type="compositionally biased region" description="Acidic residues" evidence="1">
    <location>
        <begin position="404"/>
        <end position="413"/>
    </location>
</feature>
<dbReference type="GO" id="GO:0004366">
    <property type="term" value="F:glycerol-3-phosphate O-acyltransferase activity"/>
    <property type="evidence" value="ECO:0007669"/>
    <property type="project" value="TreeGrafter"/>
</dbReference>
<accession>A0A8I2YPN5</accession>
<organism evidence="3 4">
    <name type="scientific">Boletus reticuloceps</name>
    <dbReference type="NCBI Taxonomy" id="495285"/>
    <lineage>
        <taxon>Eukaryota</taxon>
        <taxon>Fungi</taxon>
        <taxon>Dikarya</taxon>
        <taxon>Basidiomycota</taxon>
        <taxon>Agaricomycotina</taxon>
        <taxon>Agaricomycetes</taxon>
        <taxon>Agaricomycetidae</taxon>
        <taxon>Boletales</taxon>
        <taxon>Boletineae</taxon>
        <taxon>Boletaceae</taxon>
        <taxon>Boletoideae</taxon>
        <taxon>Boletus</taxon>
    </lineage>
</organism>
<sequence>MEQYKEQFVSDAEGAARAAVKRLTRAIERRLVETTINAPDWNTLYVARMARDLLWEDERSIDLNGFVTVSQTLVDLFSTKDATPNFCSVRRHLLEYYSLLQSTRLTNSVLSSLPLPETLSPTHPTPLPSRLLTLSILVRDTLAALIRLPFFLLPLILHLPVYVMGRLAAGLSEHEEETQAQNKVVIGLLLLMLIYPAAFWALWAVLSFTSYGALVAALTLQTRHRSVACPRGRVGTQTLGPLPLCALPIYHPSNTTRESMDQARINPPDLPAQATEPPVVLKRKRPASRHIMRHVLRARGEAVRALASFFAALEDAGENKHVVASAHLATRFGWVNDEVNVNIQGQSQGPVDAEPEVQGFRRAREVISFLRSRGAKIATLEREIEGGWAGALVSEEDRTPAESEAGEGEEDDIVWVPSEVPSQDGIM</sequence>
<dbReference type="PANTHER" id="PTHR31605:SF0">
    <property type="entry name" value="GLYCEROL-3-PHOSPHATE O-ACYLTRANSFERASE 1"/>
    <property type="match status" value="1"/>
</dbReference>
<dbReference type="InterPro" id="IPR052744">
    <property type="entry name" value="GPAT/DAPAT"/>
</dbReference>